<dbReference type="GO" id="GO:0005694">
    <property type="term" value="C:chromosome"/>
    <property type="evidence" value="ECO:0007669"/>
    <property type="project" value="UniProtKB-SubCell"/>
</dbReference>
<keyword evidence="14" id="KW-0804">Transcription</keyword>
<dbReference type="Pfam" id="PF00850">
    <property type="entry name" value="Hist_deacetyl"/>
    <property type="match status" value="1"/>
</dbReference>
<organism evidence="20 21">
    <name type="scientific">Coemansia erecta</name>
    <dbReference type="NCBI Taxonomy" id="147472"/>
    <lineage>
        <taxon>Eukaryota</taxon>
        <taxon>Fungi</taxon>
        <taxon>Fungi incertae sedis</taxon>
        <taxon>Zoopagomycota</taxon>
        <taxon>Kickxellomycotina</taxon>
        <taxon>Kickxellomycetes</taxon>
        <taxon>Kickxellales</taxon>
        <taxon>Kickxellaceae</taxon>
        <taxon>Coemansia</taxon>
    </lineage>
</organism>
<dbReference type="AlphaFoldDB" id="A0A9W7Y677"/>
<evidence type="ECO:0000313" key="20">
    <source>
        <dbReference type="EMBL" id="KAJ1725287.1"/>
    </source>
</evidence>
<dbReference type="GO" id="GO:0141221">
    <property type="term" value="F:histone deacetylase activity, hydrolytic mechanism"/>
    <property type="evidence" value="ECO:0007669"/>
    <property type="project" value="UniProtKB-EC"/>
</dbReference>
<evidence type="ECO:0000256" key="17">
    <source>
        <dbReference type="ARBA" id="ARBA00041964"/>
    </source>
</evidence>
<dbReference type="PANTHER" id="PTHR10625">
    <property type="entry name" value="HISTONE DEACETYLASE HDAC1-RELATED"/>
    <property type="match status" value="1"/>
</dbReference>
<keyword evidence="12" id="KW-0156">Chromatin regulator</keyword>
<dbReference type="Proteomes" id="UP001149813">
    <property type="component" value="Unassembled WGS sequence"/>
</dbReference>
<comment type="cofactor">
    <cofactor evidence="1">
        <name>a divalent metal cation</name>
        <dbReference type="ChEBI" id="CHEBI:60240"/>
    </cofactor>
</comment>
<evidence type="ECO:0000256" key="5">
    <source>
        <dbReference type="ARBA" id="ARBA00006457"/>
    </source>
</evidence>
<evidence type="ECO:0000256" key="8">
    <source>
        <dbReference type="ARBA" id="ARBA00022490"/>
    </source>
</evidence>
<reference evidence="20" key="1">
    <citation type="submission" date="2022-07" db="EMBL/GenBank/DDBJ databases">
        <title>Phylogenomic reconstructions and comparative analyses of Kickxellomycotina fungi.</title>
        <authorList>
            <person name="Reynolds N.K."/>
            <person name="Stajich J.E."/>
            <person name="Barry K."/>
            <person name="Grigoriev I.V."/>
            <person name="Crous P."/>
            <person name="Smith M.E."/>
        </authorList>
    </citation>
    <scope>NUCLEOTIDE SEQUENCE</scope>
    <source>
        <strain evidence="20">NBRC 32514</strain>
    </source>
</reference>
<evidence type="ECO:0000256" key="13">
    <source>
        <dbReference type="ARBA" id="ARBA00023015"/>
    </source>
</evidence>
<keyword evidence="11 20" id="KW-0378">Hydrolase</keyword>
<dbReference type="InterPro" id="IPR023696">
    <property type="entry name" value="Ureohydrolase_dom_sf"/>
</dbReference>
<evidence type="ECO:0000256" key="14">
    <source>
        <dbReference type="ARBA" id="ARBA00023163"/>
    </source>
</evidence>
<evidence type="ECO:0000313" key="21">
    <source>
        <dbReference type="Proteomes" id="UP001149813"/>
    </source>
</evidence>
<keyword evidence="21" id="KW-1185">Reference proteome</keyword>
<keyword evidence="15" id="KW-0539">Nucleus</keyword>
<keyword evidence="7" id="KW-0158">Chromosome</keyword>
<comment type="caution">
    <text evidence="20">The sequence shown here is derived from an EMBL/GenBank/DDBJ whole genome shotgun (WGS) entry which is preliminary data.</text>
</comment>
<evidence type="ECO:0000256" key="11">
    <source>
        <dbReference type="ARBA" id="ARBA00022801"/>
    </source>
</evidence>
<evidence type="ECO:0000256" key="6">
    <source>
        <dbReference type="ARBA" id="ARBA00012111"/>
    </source>
</evidence>
<dbReference type="SUPFAM" id="SSF52768">
    <property type="entry name" value="Arginase/deacetylase"/>
    <property type="match status" value="1"/>
</dbReference>
<name>A0A9W7Y677_9FUNG</name>
<evidence type="ECO:0000256" key="16">
    <source>
        <dbReference type="ARBA" id="ARBA00040347"/>
    </source>
</evidence>
<evidence type="ECO:0000256" key="1">
    <source>
        <dbReference type="ARBA" id="ARBA00001968"/>
    </source>
</evidence>
<keyword evidence="10" id="KW-0479">Metal-binding</keyword>
<evidence type="ECO:0000256" key="2">
    <source>
        <dbReference type="ARBA" id="ARBA00004123"/>
    </source>
</evidence>
<dbReference type="PRINTS" id="PR01270">
    <property type="entry name" value="HDASUPER"/>
</dbReference>
<dbReference type="GO" id="GO:0031507">
    <property type="term" value="P:heterochromatin formation"/>
    <property type="evidence" value="ECO:0007669"/>
    <property type="project" value="TreeGrafter"/>
</dbReference>
<evidence type="ECO:0000256" key="4">
    <source>
        <dbReference type="ARBA" id="ARBA00004496"/>
    </source>
</evidence>
<evidence type="ECO:0000256" key="12">
    <source>
        <dbReference type="ARBA" id="ARBA00022853"/>
    </source>
</evidence>
<evidence type="ECO:0000256" key="10">
    <source>
        <dbReference type="ARBA" id="ARBA00022723"/>
    </source>
</evidence>
<dbReference type="OrthoDB" id="73273at2759"/>
<keyword evidence="8" id="KW-0963">Cytoplasm</keyword>
<dbReference type="InterPro" id="IPR023801">
    <property type="entry name" value="His_deacetylse_dom"/>
</dbReference>
<protein>
    <recommendedName>
        <fullName evidence="16">Histone deacetylase 8</fullName>
        <ecNumber evidence="6">3.5.1.98</ecNumber>
    </recommendedName>
    <alternativeName>
        <fullName evidence="17">Protein deacetylase HDAC8</fullName>
    </alternativeName>
    <alternativeName>
        <fullName evidence="18">Protein decrotonylase HDAC8</fullName>
    </alternativeName>
</protein>
<keyword evidence="13" id="KW-0805">Transcription regulation</keyword>
<proteinExistence type="inferred from homology"/>
<dbReference type="Gene3D" id="3.40.800.20">
    <property type="entry name" value="Histone deacetylase domain"/>
    <property type="match status" value="1"/>
</dbReference>
<evidence type="ECO:0000259" key="19">
    <source>
        <dbReference type="Pfam" id="PF00850"/>
    </source>
</evidence>
<dbReference type="PRINTS" id="PR01271">
    <property type="entry name" value="HISDACETLASE"/>
</dbReference>
<accession>A0A9W7Y677</accession>
<dbReference type="GO" id="GO:0046872">
    <property type="term" value="F:metal ion binding"/>
    <property type="evidence" value="ECO:0007669"/>
    <property type="project" value="UniProtKB-KW"/>
</dbReference>
<keyword evidence="9" id="KW-0678">Repressor</keyword>
<sequence length="368" mass="38873">MASAENKRNAVVLIRSHKSISVADRLPANEGRASRVHGLIDAFELDKMVQFESPKAASDDELAMFHSNEYIRAVCYGDAWSDAESDQDSATSDDDYGLSYDCAAFDGMAEHVRYAGGGTLCAARALISGRAGVAMHWEGGRHHGRRGRAGGFCYVNDVVLGIVELQRQFSRVLYVDLDAHHGDAVQDAFEHSALVTTVSVHHAARGFYPNTGLACVEGKGRGIGHSINIPLRRGASDATFVRAFEGAMAAVVGRERRLAAGDGVAVVVQCGCDGLAGDPHKVFNLTADAYVTCVQQAVAWGARCWTRVTAAVCGVEIGGDADVPEHEFLAEYAPGFDMATDASAVADENTGQSVRAVVDAIVAAVGAA</sequence>
<dbReference type="PANTHER" id="PTHR10625:SF14">
    <property type="entry name" value="HISTONE DEACETYLASE 8"/>
    <property type="match status" value="1"/>
</dbReference>
<evidence type="ECO:0000256" key="9">
    <source>
        <dbReference type="ARBA" id="ARBA00022491"/>
    </source>
</evidence>
<evidence type="ECO:0000256" key="3">
    <source>
        <dbReference type="ARBA" id="ARBA00004286"/>
    </source>
</evidence>
<evidence type="ECO:0000256" key="18">
    <source>
        <dbReference type="ARBA" id="ARBA00042783"/>
    </source>
</evidence>
<comment type="subcellular location">
    <subcellularLocation>
        <location evidence="3">Chromosome</location>
    </subcellularLocation>
    <subcellularLocation>
        <location evidence="4">Cytoplasm</location>
    </subcellularLocation>
    <subcellularLocation>
        <location evidence="2">Nucleus</location>
    </subcellularLocation>
</comment>
<evidence type="ECO:0000256" key="7">
    <source>
        <dbReference type="ARBA" id="ARBA00022454"/>
    </source>
</evidence>
<comment type="similarity">
    <text evidence="5">Belongs to the histone deacetylase family. HD type 1 subfamily.</text>
</comment>
<dbReference type="InterPro" id="IPR000286">
    <property type="entry name" value="HDACs"/>
</dbReference>
<gene>
    <name evidence="20" type="primary">HDAC8</name>
    <name evidence="20" type="ORF">LPJ53_000514</name>
</gene>
<dbReference type="InterPro" id="IPR003084">
    <property type="entry name" value="HDAC_I/II"/>
</dbReference>
<dbReference type="InterPro" id="IPR037138">
    <property type="entry name" value="His_deacetylse_dom_sf"/>
</dbReference>
<dbReference type="EMBL" id="JANBOJ010000008">
    <property type="protein sequence ID" value="KAJ1725287.1"/>
    <property type="molecule type" value="Genomic_DNA"/>
</dbReference>
<dbReference type="GO" id="GO:0005737">
    <property type="term" value="C:cytoplasm"/>
    <property type="evidence" value="ECO:0007669"/>
    <property type="project" value="UniProtKB-SubCell"/>
</dbReference>
<dbReference type="EC" id="3.5.1.98" evidence="6"/>
<dbReference type="GO" id="GO:0005634">
    <property type="term" value="C:nucleus"/>
    <property type="evidence" value="ECO:0007669"/>
    <property type="project" value="UniProtKB-SubCell"/>
</dbReference>
<evidence type="ECO:0000256" key="15">
    <source>
        <dbReference type="ARBA" id="ARBA00023242"/>
    </source>
</evidence>
<feature type="domain" description="Histone deacetylase" evidence="19">
    <location>
        <begin position="27"/>
        <end position="309"/>
    </location>
</feature>